<dbReference type="Proteomes" id="UP001316087">
    <property type="component" value="Unassembled WGS sequence"/>
</dbReference>
<organism evidence="1 2">
    <name type="scientific">Solibacillus palustris</name>
    <dbReference type="NCBI Taxonomy" id="2908203"/>
    <lineage>
        <taxon>Bacteria</taxon>
        <taxon>Bacillati</taxon>
        <taxon>Bacillota</taxon>
        <taxon>Bacilli</taxon>
        <taxon>Bacillales</taxon>
        <taxon>Caryophanaceae</taxon>
        <taxon>Solibacillus</taxon>
    </lineage>
</organism>
<gene>
    <name evidence="1" type="ORF">LZ480_03935</name>
</gene>
<name>A0ABS9U9P5_9BACL</name>
<dbReference type="EMBL" id="JAKZFC010000001">
    <property type="protein sequence ID" value="MCH7321032.1"/>
    <property type="molecule type" value="Genomic_DNA"/>
</dbReference>
<evidence type="ECO:0000313" key="2">
    <source>
        <dbReference type="Proteomes" id="UP001316087"/>
    </source>
</evidence>
<protein>
    <submittedName>
        <fullName evidence="1">WbqC family protein</fullName>
    </submittedName>
</protein>
<keyword evidence="2" id="KW-1185">Reference proteome</keyword>
<dbReference type="RefSeq" id="WP_241368076.1">
    <property type="nucleotide sequence ID" value="NZ_JAKZFC010000001.1"/>
</dbReference>
<proteinExistence type="predicted"/>
<evidence type="ECO:0000313" key="1">
    <source>
        <dbReference type="EMBL" id="MCH7321032.1"/>
    </source>
</evidence>
<reference evidence="1 2" key="1">
    <citation type="submission" date="2022-03" db="EMBL/GenBank/DDBJ databases">
        <authorList>
            <person name="Jo J.-H."/>
            <person name="Im W.-T."/>
        </authorList>
    </citation>
    <scope>NUCLEOTIDE SEQUENCE [LARGE SCALE GENOMIC DNA]</scope>
    <source>
        <strain evidence="1 2">MA9</strain>
    </source>
</reference>
<dbReference type="Pfam" id="PF08889">
    <property type="entry name" value="WbqC"/>
    <property type="match status" value="1"/>
</dbReference>
<sequence>MKLVLMQPYFFPYIGYFQLMNLCDEFIVFDTVQYIKKGWINRNRILHPEGTPTYINVPIQKFKSNTLIKDILINNKENWKQSIINRLQQYYKNAPYTEEVIAFVENCLSEEFSNLSELNVRLLKETCNYLNISCRITSLSKSNFEYEDATAPDEWGLNICKALDAKTYINAPGGILFFDIDKYKEESIEIKFINPILNNYVQNYETFVPGLSILDVMMFNSVDEIQEMLLSYEEI</sequence>
<dbReference type="InterPro" id="IPR014985">
    <property type="entry name" value="WbqC"/>
</dbReference>
<accession>A0ABS9U9P5</accession>
<comment type="caution">
    <text evidence="1">The sequence shown here is derived from an EMBL/GenBank/DDBJ whole genome shotgun (WGS) entry which is preliminary data.</text>
</comment>